<accession>A0ABP8UQ73</accession>
<sequence length="50" mass="5151">MSRLLSTPGVVLTPHLAGASRQTAANAAPILAEDVGRYLRGEPLAHTAKA</sequence>
<dbReference type="Proteomes" id="UP001501442">
    <property type="component" value="Unassembled WGS sequence"/>
</dbReference>
<evidence type="ECO:0000313" key="1">
    <source>
        <dbReference type="EMBL" id="GAA4636794.1"/>
    </source>
</evidence>
<gene>
    <name evidence="1" type="ORF">GCM10023196_087950</name>
</gene>
<dbReference type="RefSeq" id="WP_345439759.1">
    <property type="nucleotide sequence ID" value="NZ_BAABHK010000018.1"/>
</dbReference>
<organism evidence="1 2">
    <name type="scientific">Actinoallomurus vinaceus</name>
    <dbReference type="NCBI Taxonomy" id="1080074"/>
    <lineage>
        <taxon>Bacteria</taxon>
        <taxon>Bacillati</taxon>
        <taxon>Actinomycetota</taxon>
        <taxon>Actinomycetes</taxon>
        <taxon>Streptosporangiales</taxon>
        <taxon>Thermomonosporaceae</taxon>
        <taxon>Actinoallomurus</taxon>
    </lineage>
</organism>
<proteinExistence type="predicted"/>
<dbReference type="EMBL" id="BAABHK010000018">
    <property type="protein sequence ID" value="GAA4636794.1"/>
    <property type="molecule type" value="Genomic_DNA"/>
</dbReference>
<keyword evidence="2" id="KW-1185">Reference proteome</keyword>
<dbReference type="Gene3D" id="3.40.50.720">
    <property type="entry name" value="NAD(P)-binding Rossmann-like Domain"/>
    <property type="match status" value="2"/>
</dbReference>
<protein>
    <recommendedName>
        <fullName evidence="3">D-isomer specific 2-hydroxyacid dehydrogenase NAD-binding domain-containing protein</fullName>
    </recommendedName>
</protein>
<evidence type="ECO:0008006" key="3">
    <source>
        <dbReference type="Google" id="ProtNLM"/>
    </source>
</evidence>
<reference evidence="2" key="1">
    <citation type="journal article" date="2019" name="Int. J. Syst. Evol. Microbiol.">
        <title>The Global Catalogue of Microorganisms (GCM) 10K type strain sequencing project: providing services to taxonomists for standard genome sequencing and annotation.</title>
        <authorList>
            <consortium name="The Broad Institute Genomics Platform"/>
            <consortium name="The Broad Institute Genome Sequencing Center for Infectious Disease"/>
            <person name="Wu L."/>
            <person name="Ma J."/>
        </authorList>
    </citation>
    <scope>NUCLEOTIDE SEQUENCE [LARGE SCALE GENOMIC DNA]</scope>
    <source>
        <strain evidence="2">JCM 17939</strain>
    </source>
</reference>
<evidence type="ECO:0000313" key="2">
    <source>
        <dbReference type="Proteomes" id="UP001501442"/>
    </source>
</evidence>
<comment type="caution">
    <text evidence="1">The sequence shown here is derived from an EMBL/GenBank/DDBJ whole genome shotgun (WGS) entry which is preliminary data.</text>
</comment>
<name>A0ABP8UQ73_9ACTN</name>